<evidence type="ECO:0000313" key="6">
    <source>
        <dbReference type="EMBL" id="KAG8469012.1"/>
    </source>
</evidence>
<dbReference type="GO" id="GO:0005634">
    <property type="term" value="C:nucleus"/>
    <property type="evidence" value="ECO:0007669"/>
    <property type="project" value="TreeGrafter"/>
</dbReference>
<dbReference type="InterPro" id="IPR003653">
    <property type="entry name" value="Peptidase_C48_C"/>
</dbReference>
<evidence type="ECO:0000256" key="4">
    <source>
        <dbReference type="ARBA" id="ARBA00022807"/>
    </source>
</evidence>
<dbReference type="InterPro" id="IPR038765">
    <property type="entry name" value="Papain-like_cys_pep_sf"/>
</dbReference>
<dbReference type="OMA" id="WSLITLD"/>
<feature type="domain" description="Ubiquitin-like protease family profile" evidence="5">
    <location>
        <begin position="79"/>
        <end position="252"/>
    </location>
</feature>
<dbReference type="Proteomes" id="UP000751190">
    <property type="component" value="Unassembled WGS sequence"/>
</dbReference>
<evidence type="ECO:0000256" key="3">
    <source>
        <dbReference type="ARBA" id="ARBA00022801"/>
    </source>
</evidence>
<dbReference type="OrthoDB" id="1939479at2759"/>
<keyword evidence="4" id="KW-0788">Thiol protease</keyword>
<dbReference type="SUPFAM" id="SSF54001">
    <property type="entry name" value="Cysteine proteinases"/>
    <property type="match status" value="1"/>
</dbReference>
<protein>
    <recommendedName>
        <fullName evidence="5">Ubiquitin-like protease family profile domain-containing protein</fullName>
    </recommendedName>
</protein>
<gene>
    <name evidence="6" type="ORF">KFE25_007530</name>
</gene>
<dbReference type="EMBL" id="JAGTXO010000003">
    <property type="protein sequence ID" value="KAG8469012.1"/>
    <property type="molecule type" value="Genomic_DNA"/>
</dbReference>
<comment type="caution">
    <text evidence="6">The sequence shown here is derived from an EMBL/GenBank/DDBJ whole genome shotgun (WGS) entry which is preliminary data.</text>
</comment>
<proteinExistence type="inferred from homology"/>
<name>A0A8J6CBQ1_DIALT</name>
<keyword evidence="3" id="KW-0378">Hydrolase</keyword>
<accession>A0A8J6CBQ1</accession>
<dbReference type="Pfam" id="PF02902">
    <property type="entry name" value="Peptidase_C48"/>
    <property type="match status" value="1"/>
</dbReference>
<dbReference type="GO" id="GO:0006508">
    <property type="term" value="P:proteolysis"/>
    <property type="evidence" value="ECO:0007669"/>
    <property type="project" value="UniProtKB-KW"/>
</dbReference>
<evidence type="ECO:0000313" key="7">
    <source>
        <dbReference type="Proteomes" id="UP000751190"/>
    </source>
</evidence>
<sequence>MLGRLVRRAAGRGRGRLHLSSGVWFHLILHRIRALLARKLRARRSPRSSWQLADGEAVRLIDAALDAAAAQSAPHEVLVVVRDQPITRAAMARLREGAWLNDELVNGYLGLVAERCAARGDARGRVHVMSTFFYHKLAAGASYNYEGVSRWTREVELRACALVLFPINLGNAHWIVVALDVRKRHFDVWDSLHGRHHACARMLRRYIIDEWLQKYGERTAAAEWTCVPRDDAPRQHNGFDCGVFVCAVARCLALGVPIDVSQDAMADIRRRIVFELMRRRLKLRACENGAAVVGGHAAT</sequence>
<evidence type="ECO:0000256" key="2">
    <source>
        <dbReference type="ARBA" id="ARBA00022670"/>
    </source>
</evidence>
<keyword evidence="7" id="KW-1185">Reference proteome</keyword>
<dbReference type="PANTHER" id="PTHR12606:SF141">
    <property type="entry name" value="GH15225P-RELATED"/>
    <property type="match status" value="1"/>
</dbReference>
<dbReference type="GO" id="GO:0016929">
    <property type="term" value="F:deSUMOylase activity"/>
    <property type="evidence" value="ECO:0007669"/>
    <property type="project" value="TreeGrafter"/>
</dbReference>
<dbReference type="GO" id="GO:0016926">
    <property type="term" value="P:protein desumoylation"/>
    <property type="evidence" value="ECO:0007669"/>
    <property type="project" value="TreeGrafter"/>
</dbReference>
<dbReference type="PROSITE" id="PS50600">
    <property type="entry name" value="ULP_PROTEASE"/>
    <property type="match status" value="1"/>
</dbReference>
<dbReference type="Gene3D" id="3.40.395.10">
    <property type="entry name" value="Adenoviral Proteinase, Chain A"/>
    <property type="match status" value="1"/>
</dbReference>
<keyword evidence="2" id="KW-0645">Protease</keyword>
<dbReference type="PANTHER" id="PTHR12606">
    <property type="entry name" value="SENTRIN/SUMO-SPECIFIC PROTEASE"/>
    <property type="match status" value="1"/>
</dbReference>
<organism evidence="6 7">
    <name type="scientific">Diacronema lutheri</name>
    <name type="common">Unicellular marine alga</name>
    <name type="synonym">Monochrysis lutheri</name>
    <dbReference type="NCBI Taxonomy" id="2081491"/>
    <lineage>
        <taxon>Eukaryota</taxon>
        <taxon>Haptista</taxon>
        <taxon>Haptophyta</taxon>
        <taxon>Pavlovophyceae</taxon>
        <taxon>Pavlovales</taxon>
        <taxon>Pavlovaceae</taxon>
        <taxon>Diacronema</taxon>
    </lineage>
</organism>
<comment type="similarity">
    <text evidence="1">Belongs to the peptidase C48 family.</text>
</comment>
<reference evidence="6" key="1">
    <citation type="submission" date="2021-05" db="EMBL/GenBank/DDBJ databases">
        <title>The genome of the haptophyte Pavlova lutheri (Diacronema luteri, Pavlovales) - a model for lipid biosynthesis in eukaryotic algae.</title>
        <authorList>
            <person name="Hulatt C.J."/>
            <person name="Posewitz M.C."/>
        </authorList>
    </citation>
    <scope>NUCLEOTIDE SEQUENCE</scope>
    <source>
        <strain evidence="6">NIVA-4/92</strain>
    </source>
</reference>
<evidence type="ECO:0000256" key="1">
    <source>
        <dbReference type="ARBA" id="ARBA00005234"/>
    </source>
</evidence>
<evidence type="ECO:0000259" key="5">
    <source>
        <dbReference type="PROSITE" id="PS50600"/>
    </source>
</evidence>
<dbReference type="AlphaFoldDB" id="A0A8J6CBQ1"/>